<dbReference type="EMBL" id="RVVJ01000058">
    <property type="protein sequence ID" value="MML56882.1"/>
    <property type="molecule type" value="Genomic_DNA"/>
</dbReference>
<sequence length="108" mass="12228">MKKFNEQERYYARKNREMDTYEAFNCSDSHTNKTVDELIKREDVTLGADAAEGLDNPNSNVSSRSLFDNASIQMPFGDLKEIIQQAYQSGVDKGREQGGLEPLFEGEV</sequence>
<comment type="caution">
    <text evidence="1">The sequence shown here is derived from an EMBL/GenBank/DDBJ whole genome shotgun (WGS) entry which is preliminary data.</text>
</comment>
<protein>
    <submittedName>
        <fullName evidence="1">Uncharacterized protein</fullName>
    </submittedName>
</protein>
<dbReference type="AlphaFoldDB" id="A0A3R1BY20"/>
<evidence type="ECO:0000313" key="1">
    <source>
        <dbReference type="EMBL" id="MML56882.1"/>
    </source>
</evidence>
<gene>
    <name evidence="1" type="ORF">D7N80_27120</name>
</gene>
<organism evidence="1">
    <name type="scientific">Salmonella enterica I</name>
    <dbReference type="NCBI Taxonomy" id="59201"/>
    <lineage>
        <taxon>Bacteria</taxon>
        <taxon>Pseudomonadati</taxon>
        <taxon>Pseudomonadota</taxon>
        <taxon>Gammaproteobacteria</taxon>
        <taxon>Enterobacterales</taxon>
        <taxon>Enterobacteriaceae</taxon>
        <taxon>Salmonella</taxon>
    </lineage>
</organism>
<accession>A0A3R1BY20</accession>
<name>A0A3R1BY20_SALET</name>
<proteinExistence type="predicted"/>
<reference evidence="1" key="1">
    <citation type="submission" date="2018-09" db="EMBL/GenBank/DDBJ databases">
        <authorList>
            <person name="Ashton P.M."/>
            <person name="Dallman T."/>
            <person name="Nair S."/>
            <person name="De Pinna E."/>
            <person name="Peters T."/>
            <person name="Grant K."/>
        </authorList>
    </citation>
    <scope>NUCLEOTIDE SEQUENCE [LARGE SCALE GENOMIC DNA]</scope>
    <source>
        <strain evidence="1">598938</strain>
    </source>
</reference>
<dbReference type="Proteomes" id="UP000885348">
    <property type="component" value="Unassembled WGS sequence"/>
</dbReference>